<dbReference type="PANTHER" id="PTHR36449">
    <property type="entry name" value="ACETYLTRANSFERASE-RELATED"/>
    <property type="match status" value="1"/>
</dbReference>
<feature type="domain" description="N-acetyltransferase" evidence="6">
    <location>
        <begin position="30"/>
        <end position="194"/>
    </location>
</feature>
<evidence type="ECO:0000256" key="2">
    <source>
        <dbReference type="ARBA" id="ARBA00022649"/>
    </source>
</evidence>
<keyword evidence="3" id="KW-0808">Transferase</keyword>
<dbReference type="KEGG" id="mher:K3U94_07025"/>
<evidence type="ECO:0000256" key="3">
    <source>
        <dbReference type="ARBA" id="ARBA00022679"/>
    </source>
</evidence>
<dbReference type="InterPro" id="IPR000182">
    <property type="entry name" value="GNAT_dom"/>
</dbReference>
<organism evidence="7 8">
    <name type="scientific">Mycolicibacter heraklionensis</name>
    <dbReference type="NCBI Taxonomy" id="512402"/>
    <lineage>
        <taxon>Bacteria</taxon>
        <taxon>Bacillati</taxon>
        <taxon>Actinomycetota</taxon>
        <taxon>Actinomycetes</taxon>
        <taxon>Mycobacteriales</taxon>
        <taxon>Mycobacteriaceae</taxon>
        <taxon>Mycolicibacter</taxon>
    </lineage>
</organism>
<dbReference type="CDD" id="cd04301">
    <property type="entry name" value="NAT_SF"/>
    <property type="match status" value="1"/>
</dbReference>
<keyword evidence="2" id="KW-1277">Toxin-antitoxin system</keyword>
<dbReference type="Proteomes" id="UP000825008">
    <property type="component" value="Chromosome"/>
</dbReference>
<keyword evidence="4" id="KW-0012">Acyltransferase</keyword>
<gene>
    <name evidence="7" type="ORF">K3U94_07025</name>
</gene>
<reference evidence="7" key="1">
    <citation type="submission" date="2021-08" db="EMBL/GenBank/DDBJ databases">
        <title>Whole genome sequencing of non-tuberculosis mycobacteria type-strains.</title>
        <authorList>
            <person name="Igarashi Y."/>
            <person name="Osugi A."/>
            <person name="Mitarai S."/>
        </authorList>
    </citation>
    <scope>NUCLEOTIDE SEQUENCE</scope>
    <source>
        <strain evidence="7">JCM 30995</strain>
    </source>
</reference>
<evidence type="ECO:0000259" key="6">
    <source>
        <dbReference type="PROSITE" id="PS51186"/>
    </source>
</evidence>
<proteinExistence type="predicted"/>
<evidence type="ECO:0000313" key="8">
    <source>
        <dbReference type="Proteomes" id="UP000825008"/>
    </source>
</evidence>
<evidence type="ECO:0000313" key="7">
    <source>
        <dbReference type="EMBL" id="QZA09008.1"/>
    </source>
</evidence>
<dbReference type="PROSITE" id="PS51186">
    <property type="entry name" value="GNAT"/>
    <property type="match status" value="1"/>
</dbReference>
<protein>
    <submittedName>
        <fullName evidence="7">GNAT family N-acetyltransferase</fullName>
    </submittedName>
</protein>
<dbReference type="GO" id="GO:0016747">
    <property type="term" value="F:acyltransferase activity, transferring groups other than amino-acyl groups"/>
    <property type="evidence" value="ECO:0007669"/>
    <property type="project" value="InterPro"/>
</dbReference>
<name>A0A9X7WIX7_9MYCO</name>
<dbReference type="EMBL" id="CP080997">
    <property type="protein sequence ID" value="QZA09008.1"/>
    <property type="molecule type" value="Genomic_DNA"/>
</dbReference>
<comment type="catalytic activity">
    <reaction evidence="5">
        <text>glycyl-tRNA(Gly) + acetyl-CoA = N-acetylglycyl-tRNA(Gly) + CoA + H(+)</text>
        <dbReference type="Rhea" id="RHEA:81867"/>
        <dbReference type="Rhea" id="RHEA-COMP:9683"/>
        <dbReference type="Rhea" id="RHEA-COMP:19766"/>
        <dbReference type="ChEBI" id="CHEBI:15378"/>
        <dbReference type="ChEBI" id="CHEBI:57287"/>
        <dbReference type="ChEBI" id="CHEBI:57288"/>
        <dbReference type="ChEBI" id="CHEBI:78522"/>
        <dbReference type="ChEBI" id="CHEBI:232036"/>
    </reaction>
</comment>
<dbReference type="PANTHER" id="PTHR36449:SF1">
    <property type="entry name" value="ACETYLTRANSFERASE"/>
    <property type="match status" value="1"/>
</dbReference>
<sequence length="199" mass="22213">MDRVQRDARRTGFTQASTREIIFRTQRLRYDAREVSYSFPRPIAQADEVAAFDSGEPSLDDYLRRKALANHIEGGSRCFVTTIGRRVVGYYCLAAGSVQHQDAPGRVRRNMPRPVPVILLSRLAVDREERGNGLGSHLLRDAITRSAQAADTIGVRAILVHALHSDAASFYRHFDFMPSPTDDLHLTLLIKDARALLGG</sequence>
<dbReference type="SUPFAM" id="SSF55729">
    <property type="entry name" value="Acyl-CoA N-acyltransferases (Nat)"/>
    <property type="match status" value="1"/>
</dbReference>
<keyword evidence="1" id="KW-0678">Repressor</keyword>
<accession>A0A9X7WIX7</accession>
<dbReference type="AlphaFoldDB" id="A0A9X7WIX7"/>
<dbReference type="InterPro" id="IPR016181">
    <property type="entry name" value="Acyl_CoA_acyltransferase"/>
</dbReference>
<evidence type="ECO:0000256" key="5">
    <source>
        <dbReference type="ARBA" id="ARBA00049880"/>
    </source>
</evidence>
<dbReference type="Gene3D" id="3.40.630.30">
    <property type="match status" value="1"/>
</dbReference>
<dbReference type="Pfam" id="PF13508">
    <property type="entry name" value="Acetyltransf_7"/>
    <property type="match status" value="1"/>
</dbReference>
<evidence type="ECO:0000256" key="4">
    <source>
        <dbReference type="ARBA" id="ARBA00023315"/>
    </source>
</evidence>
<evidence type="ECO:0000256" key="1">
    <source>
        <dbReference type="ARBA" id="ARBA00022491"/>
    </source>
</evidence>